<feature type="chain" id="PRO_5003328511" description="6-phosphogluconolactonase" evidence="3">
    <location>
        <begin position="28"/>
        <end position="399"/>
    </location>
</feature>
<evidence type="ECO:0000256" key="3">
    <source>
        <dbReference type="SAM" id="SignalP"/>
    </source>
</evidence>
<dbReference type="GO" id="GO:0017057">
    <property type="term" value="F:6-phosphogluconolactonase activity"/>
    <property type="evidence" value="ECO:0007669"/>
    <property type="project" value="TreeGrafter"/>
</dbReference>
<dbReference type="PROSITE" id="PS51257">
    <property type="entry name" value="PROKAR_LIPOPROTEIN"/>
    <property type="match status" value="1"/>
</dbReference>
<dbReference type="FunFam" id="2.130.10.10:FF:000306">
    <property type="entry name" value="3-carboxymuconate cyclase"/>
    <property type="match status" value="1"/>
</dbReference>
<name>F5IXU4_9BACT</name>
<keyword evidence="2" id="KW-0119">Carbohydrate metabolism</keyword>
<dbReference type="EMBL" id="ADLV01000020">
    <property type="protein sequence ID" value="EGK01763.1"/>
    <property type="molecule type" value="Genomic_DNA"/>
</dbReference>
<dbReference type="SUPFAM" id="SSF51004">
    <property type="entry name" value="C-terminal (heme d1) domain of cytochrome cd1-nitrite reductase"/>
    <property type="match status" value="1"/>
</dbReference>
<dbReference type="Pfam" id="PF10282">
    <property type="entry name" value="Lactonase"/>
    <property type="match status" value="1"/>
</dbReference>
<evidence type="ECO:0000256" key="2">
    <source>
        <dbReference type="ARBA" id="ARBA00022526"/>
    </source>
</evidence>
<comment type="similarity">
    <text evidence="1">Belongs to the cycloisomerase 2 family.</text>
</comment>
<keyword evidence="5" id="KW-1185">Reference proteome</keyword>
<dbReference type="eggNOG" id="COG2706">
    <property type="taxonomic scope" value="Bacteria"/>
</dbReference>
<dbReference type="Gene3D" id="2.130.10.10">
    <property type="entry name" value="YVTN repeat-like/Quinoprotein amine dehydrogenase"/>
    <property type="match status" value="1"/>
</dbReference>
<dbReference type="PANTHER" id="PTHR30344">
    <property type="entry name" value="6-PHOSPHOGLUCONOLACTONASE-RELATED"/>
    <property type="match status" value="1"/>
</dbReference>
<gene>
    <name evidence="4" type="ORF">HMPREF9455_01911</name>
</gene>
<dbReference type="InterPro" id="IPR019405">
    <property type="entry name" value="Lactonase_7-beta_prop"/>
</dbReference>
<dbReference type="GO" id="GO:0006006">
    <property type="term" value="P:glucose metabolic process"/>
    <property type="evidence" value="ECO:0007669"/>
    <property type="project" value="UniProtKB-KW"/>
</dbReference>
<dbReference type="HOGENOM" id="CLU_038716_3_0_10"/>
<dbReference type="InterPro" id="IPR050282">
    <property type="entry name" value="Cycloisomerase_2"/>
</dbReference>
<evidence type="ECO:0000256" key="1">
    <source>
        <dbReference type="ARBA" id="ARBA00005564"/>
    </source>
</evidence>
<dbReference type="AlphaFoldDB" id="F5IXU4"/>
<proteinExistence type="inferred from homology"/>
<dbReference type="Proteomes" id="UP000004913">
    <property type="component" value="Unassembled WGS sequence"/>
</dbReference>
<protein>
    <recommendedName>
        <fullName evidence="6">6-phosphogluconolactonase</fullName>
    </recommendedName>
</protein>
<evidence type="ECO:0000313" key="5">
    <source>
        <dbReference type="Proteomes" id="UP000004913"/>
    </source>
</evidence>
<dbReference type="InterPro" id="IPR015943">
    <property type="entry name" value="WD40/YVTN_repeat-like_dom_sf"/>
</dbReference>
<dbReference type="STRING" id="742766.HMPREF9455_01911"/>
<feature type="signal peptide" evidence="3">
    <location>
        <begin position="1"/>
        <end position="27"/>
    </location>
</feature>
<keyword evidence="3" id="KW-0732">Signal</keyword>
<evidence type="ECO:0008006" key="6">
    <source>
        <dbReference type="Google" id="ProtNLM"/>
    </source>
</evidence>
<comment type="caution">
    <text evidence="4">The sequence shown here is derived from an EMBL/GenBank/DDBJ whole genome shotgun (WGS) entry which is preliminary data.</text>
</comment>
<keyword evidence="2" id="KW-0313">Glucose metabolism</keyword>
<sequence>MKIMRKYILLSTAIAFSLLSCNNKKSASDNSTENQTDVINMESISDENSMYLLVGTYTAGESEGIYVYQFDTVSGYSQYKSMVKVANPSYLTVSKDEKFVYAVTETGDNTAAANAYSFDKAKGELKHLNTEPTKGADPCYISVDATGRHVVTANYSGGNLSVFGVKEDGSLNAASQVISFSGKGADPERQAKPHIHCVMFSPDGKHLFADDLGTDKIHKFDVNPNATRDYLKQGTPPSFKVADASGPRHLAFHPNGKYAYLINELSGAVIAFNYDGIKGDLTQIQSIQADTLDAKGSADIHISPDGKFLYASNRLKGDGLAIFSINQADGKLTKAGYQETGIHPRNFVITPNGKYLLVASRDSDIIQIFLRNENTGLLEDTFKDIKLDMPVCLKFVSFK</sequence>
<organism evidence="4 5">
    <name type="scientific">Dysgonomonas gadei ATCC BAA-286</name>
    <dbReference type="NCBI Taxonomy" id="742766"/>
    <lineage>
        <taxon>Bacteria</taxon>
        <taxon>Pseudomonadati</taxon>
        <taxon>Bacteroidota</taxon>
        <taxon>Bacteroidia</taxon>
        <taxon>Bacteroidales</taxon>
        <taxon>Dysgonomonadaceae</taxon>
        <taxon>Dysgonomonas</taxon>
    </lineage>
</organism>
<dbReference type="InterPro" id="IPR011048">
    <property type="entry name" value="Haem_d1_sf"/>
</dbReference>
<accession>F5IXU4</accession>
<reference evidence="4 5" key="1">
    <citation type="submission" date="2011-04" db="EMBL/GenBank/DDBJ databases">
        <title>The Genome Sequence of Dysgonomonas gadei ATCC BAA-286.</title>
        <authorList>
            <consortium name="The Broad Institute Genome Sequencing Platform"/>
            <person name="Earl A."/>
            <person name="Ward D."/>
            <person name="Feldgarden M."/>
            <person name="Gevers D."/>
            <person name="Pudlo N."/>
            <person name="Martens E."/>
            <person name="Allen-Vercoe E."/>
            <person name="Young S.K."/>
            <person name="Zeng Q."/>
            <person name="Gargeya S."/>
            <person name="Fitzgerald M."/>
            <person name="Haas B."/>
            <person name="Abouelleil A."/>
            <person name="Alvarado L."/>
            <person name="Arachchi H.M."/>
            <person name="Berlin A."/>
            <person name="Brown A."/>
            <person name="Chapman S.B."/>
            <person name="Chen Z."/>
            <person name="Dunbar C."/>
            <person name="Freedman E."/>
            <person name="Gearin G."/>
            <person name="Gellesch M."/>
            <person name="Goldberg J."/>
            <person name="Griggs A."/>
            <person name="Gujja S."/>
            <person name="Heiman D."/>
            <person name="Howarth C."/>
            <person name="Larson L."/>
            <person name="Lui A."/>
            <person name="MacDonald P.J.P."/>
            <person name="Mehta T."/>
            <person name="Montmayeur A."/>
            <person name="Murphy C."/>
            <person name="Neiman D."/>
            <person name="Pearson M."/>
            <person name="Priest M."/>
            <person name="Roberts A."/>
            <person name="Saif S."/>
            <person name="Shea T."/>
            <person name="Shenoy N."/>
            <person name="Sisk P."/>
            <person name="Stolte C."/>
            <person name="Sykes S."/>
            <person name="Yandava C."/>
            <person name="Wortman J."/>
            <person name="Nusbaum C."/>
            <person name="Birren B."/>
        </authorList>
    </citation>
    <scope>NUCLEOTIDE SEQUENCE [LARGE SCALE GENOMIC DNA]</scope>
    <source>
        <strain evidence="4 5">ATCC BAA-286</strain>
    </source>
</reference>
<dbReference type="GO" id="GO:0005829">
    <property type="term" value="C:cytosol"/>
    <property type="evidence" value="ECO:0007669"/>
    <property type="project" value="TreeGrafter"/>
</dbReference>
<dbReference type="PANTHER" id="PTHR30344:SF1">
    <property type="entry name" value="6-PHOSPHOGLUCONOLACTONASE"/>
    <property type="match status" value="1"/>
</dbReference>
<evidence type="ECO:0000313" key="4">
    <source>
        <dbReference type="EMBL" id="EGK01763.1"/>
    </source>
</evidence>